<dbReference type="AlphaFoldDB" id="A0A840QHW1"/>
<proteinExistence type="predicted"/>
<dbReference type="Proteomes" id="UP000551878">
    <property type="component" value="Unassembled WGS sequence"/>
</dbReference>
<dbReference type="InterPro" id="IPR050289">
    <property type="entry name" value="TorD/DmsD_chaperones"/>
</dbReference>
<dbReference type="InterPro" id="IPR020945">
    <property type="entry name" value="DMSO/NO3_reduct_chaperone"/>
</dbReference>
<organism evidence="2 3">
    <name type="scientific">Texcoconibacillus texcoconensis</name>
    <dbReference type="NCBI Taxonomy" id="1095777"/>
    <lineage>
        <taxon>Bacteria</taxon>
        <taxon>Bacillati</taxon>
        <taxon>Bacillota</taxon>
        <taxon>Bacilli</taxon>
        <taxon>Bacillales</taxon>
        <taxon>Bacillaceae</taxon>
        <taxon>Texcoconibacillus</taxon>
    </lineage>
</organism>
<dbReference type="InterPro" id="IPR036411">
    <property type="entry name" value="TorD-like_sf"/>
</dbReference>
<dbReference type="EMBL" id="JACHHB010000001">
    <property type="protein sequence ID" value="MBB5171924.1"/>
    <property type="molecule type" value="Genomic_DNA"/>
</dbReference>
<accession>A0A840QHW1</accession>
<dbReference type="Pfam" id="PF02613">
    <property type="entry name" value="Nitrate_red_del"/>
    <property type="match status" value="1"/>
</dbReference>
<protein>
    <submittedName>
        <fullName evidence="2">TorA maturation chaperone TorD</fullName>
    </submittedName>
</protein>
<gene>
    <name evidence="2" type="ORF">HNQ41_000064</name>
</gene>
<evidence type="ECO:0000256" key="1">
    <source>
        <dbReference type="ARBA" id="ARBA00023186"/>
    </source>
</evidence>
<dbReference type="Gene3D" id="1.10.3480.10">
    <property type="entry name" value="TorD-like"/>
    <property type="match status" value="1"/>
</dbReference>
<evidence type="ECO:0000313" key="3">
    <source>
        <dbReference type="Proteomes" id="UP000551878"/>
    </source>
</evidence>
<name>A0A840QHW1_9BACI</name>
<keyword evidence="1" id="KW-0143">Chaperone</keyword>
<dbReference type="PANTHER" id="PTHR34227">
    <property type="entry name" value="CHAPERONE PROTEIN YCDY"/>
    <property type="match status" value="1"/>
</dbReference>
<dbReference type="SUPFAM" id="SSF89155">
    <property type="entry name" value="TorD-like"/>
    <property type="match status" value="1"/>
</dbReference>
<keyword evidence="3" id="KW-1185">Reference proteome</keyword>
<dbReference type="PANTHER" id="PTHR34227:SF1">
    <property type="entry name" value="DIMETHYL SULFOXIDE REDUCTASE CHAPERONE-RELATED"/>
    <property type="match status" value="1"/>
</dbReference>
<sequence>MTTINYADEERSFLYAAFARMLYGETEFLKELAEQDLEAFEQFDEKLIKLLKEAANVPEEELAFQYENLLYIPGHYYAPPFAAQYLYKNDPEKEEQLLREIASWYEVSGFKSFVEASDFKNDHLGHLLMYQHYLLMIKAEAGEEEKQEIEQVLQRTLVDVLNPVFGQFEQKVSDKMKKGFYLDAIQYIHEFIDDEIQAV</sequence>
<reference evidence="2 3" key="1">
    <citation type="submission" date="2020-08" db="EMBL/GenBank/DDBJ databases">
        <title>Genomic Encyclopedia of Type Strains, Phase IV (KMG-IV): sequencing the most valuable type-strain genomes for metagenomic binning, comparative biology and taxonomic classification.</title>
        <authorList>
            <person name="Goeker M."/>
        </authorList>
    </citation>
    <scope>NUCLEOTIDE SEQUENCE [LARGE SCALE GENOMIC DNA]</scope>
    <source>
        <strain evidence="2 3">DSM 24696</strain>
    </source>
</reference>
<dbReference type="RefSeq" id="WP_184662414.1">
    <property type="nucleotide sequence ID" value="NZ_JACHHB010000001.1"/>
</dbReference>
<evidence type="ECO:0000313" key="2">
    <source>
        <dbReference type="EMBL" id="MBB5171924.1"/>
    </source>
</evidence>
<comment type="caution">
    <text evidence="2">The sequence shown here is derived from an EMBL/GenBank/DDBJ whole genome shotgun (WGS) entry which is preliminary data.</text>
</comment>